<proteinExistence type="predicted"/>
<dbReference type="EMBL" id="UINC01004693">
    <property type="protein sequence ID" value="SVA16188.1"/>
    <property type="molecule type" value="Genomic_DNA"/>
</dbReference>
<name>A0A381TKY1_9ZZZZ</name>
<protein>
    <submittedName>
        <fullName evidence="2">Uncharacterized protein</fullName>
    </submittedName>
</protein>
<reference evidence="2" key="1">
    <citation type="submission" date="2018-05" db="EMBL/GenBank/DDBJ databases">
        <authorList>
            <person name="Lanie J.A."/>
            <person name="Ng W.-L."/>
            <person name="Kazmierczak K.M."/>
            <person name="Andrzejewski T.M."/>
            <person name="Davidsen T.M."/>
            <person name="Wayne K.J."/>
            <person name="Tettelin H."/>
            <person name="Glass J.I."/>
            <person name="Rusch D."/>
            <person name="Podicherti R."/>
            <person name="Tsui H.-C.T."/>
            <person name="Winkler M.E."/>
        </authorList>
    </citation>
    <scope>NUCLEOTIDE SEQUENCE</scope>
</reference>
<evidence type="ECO:0000313" key="2">
    <source>
        <dbReference type="EMBL" id="SVA16188.1"/>
    </source>
</evidence>
<accession>A0A381TKY1</accession>
<organism evidence="2">
    <name type="scientific">marine metagenome</name>
    <dbReference type="NCBI Taxonomy" id="408172"/>
    <lineage>
        <taxon>unclassified sequences</taxon>
        <taxon>metagenomes</taxon>
        <taxon>ecological metagenomes</taxon>
    </lineage>
</organism>
<dbReference type="AlphaFoldDB" id="A0A381TKY1"/>
<gene>
    <name evidence="2" type="ORF">METZ01_LOCUS69042</name>
</gene>
<feature type="region of interest" description="Disordered" evidence="1">
    <location>
        <begin position="1"/>
        <end position="49"/>
    </location>
</feature>
<sequence length="49" mass="5170">MAKADDRTPVLPGTMDGPDPARDLTVTVKGPSDRPNRPLASLLRGGAVW</sequence>
<evidence type="ECO:0000256" key="1">
    <source>
        <dbReference type="SAM" id="MobiDB-lite"/>
    </source>
</evidence>